<organism evidence="6 7">
    <name type="scientific">Petromyzon marinus</name>
    <name type="common">Sea lamprey</name>
    <dbReference type="NCBI Taxonomy" id="7757"/>
    <lineage>
        <taxon>Eukaryota</taxon>
        <taxon>Metazoa</taxon>
        <taxon>Chordata</taxon>
        <taxon>Craniata</taxon>
        <taxon>Vertebrata</taxon>
        <taxon>Cyclostomata</taxon>
        <taxon>Hyperoartia</taxon>
        <taxon>Petromyzontiformes</taxon>
        <taxon>Petromyzontidae</taxon>
        <taxon>Petromyzon</taxon>
    </lineage>
</organism>
<dbReference type="SMART" id="SM00326">
    <property type="entry name" value="SH3"/>
    <property type="match status" value="1"/>
</dbReference>
<dbReference type="Gene3D" id="2.30.29.30">
    <property type="entry name" value="Pleckstrin-homology domain (PH domain)/Phosphotyrosine-binding domain (PTB)"/>
    <property type="match status" value="1"/>
</dbReference>
<evidence type="ECO:0000313" key="7">
    <source>
        <dbReference type="RefSeq" id="XP_032804645.1"/>
    </source>
</evidence>
<evidence type="ECO:0000259" key="5">
    <source>
        <dbReference type="PROSITE" id="PS50002"/>
    </source>
</evidence>
<dbReference type="InterPro" id="IPR011993">
    <property type="entry name" value="PH-like_dom_sf"/>
</dbReference>
<protein>
    <submittedName>
        <fullName evidence="7">Epidermal growth factor receptor kinase substrate 8-like isoform X1</fullName>
    </submittedName>
</protein>
<dbReference type="Proteomes" id="UP001318040">
    <property type="component" value="Chromosome 7"/>
</dbReference>
<dbReference type="SUPFAM" id="SSF50729">
    <property type="entry name" value="PH domain-like"/>
    <property type="match status" value="1"/>
</dbReference>
<keyword evidence="6" id="KW-1185">Reference proteome</keyword>
<dbReference type="GO" id="GO:0003779">
    <property type="term" value="F:actin binding"/>
    <property type="evidence" value="ECO:0007669"/>
    <property type="project" value="TreeGrafter"/>
</dbReference>
<dbReference type="SUPFAM" id="SSF50044">
    <property type="entry name" value="SH3-domain"/>
    <property type="match status" value="1"/>
</dbReference>
<dbReference type="InterPro" id="IPR033928">
    <property type="entry name" value="EPS8_PTB"/>
</dbReference>
<comment type="similarity">
    <text evidence="1">Belongs to the EPS8 family.</text>
</comment>
<dbReference type="GO" id="GO:0032587">
    <property type="term" value="C:ruffle membrane"/>
    <property type="evidence" value="ECO:0007669"/>
    <property type="project" value="TreeGrafter"/>
</dbReference>
<dbReference type="SMART" id="SM00462">
    <property type="entry name" value="PTB"/>
    <property type="match status" value="1"/>
</dbReference>
<dbReference type="GO" id="GO:0031982">
    <property type="term" value="C:vesicle"/>
    <property type="evidence" value="ECO:0007669"/>
    <property type="project" value="TreeGrafter"/>
</dbReference>
<evidence type="ECO:0000256" key="3">
    <source>
        <dbReference type="PROSITE-ProRule" id="PRU00192"/>
    </source>
</evidence>
<evidence type="ECO:0000256" key="4">
    <source>
        <dbReference type="SAM" id="MobiDB-lite"/>
    </source>
</evidence>
<dbReference type="GO" id="GO:1900029">
    <property type="term" value="P:positive regulation of ruffle assembly"/>
    <property type="evidence" value="ECO:0007669"/>
    <property type="project" value="TreeGrafter"/>
</dbReference>
<feature type="domain" description="SH3" evidence="5">
    <location>
        <begin position="495"/>
        <end position="554"/>
    </location>
</feature>
<dbReference type="InterPro" id="IPR036028">
    <property type="entry name" value="SH3-like_dom_sf"/>
</dbReference>
<dbReference type="PANTHER" id="PTHR12287:SF23">
    <property type="entry name" value="AROUSER, ISOFORM A-RELATED"/>
    <property type="match status" value="1"/>
</dbReference>
<evidence type="ECO:0000256" key="1">
    <source>
        <dbReference type="ARBA" id="ARBA00006197"/>
    </source>
</evidence>
<name>A0AAJ7STR5_PETMA</name>
<dbReference type="Pfam" id="PF07653">
    <property type="entry name" value="SH3_2"/>
    <property type="match status" value="1"/>
</dbReference>
<dbReference type="PANTHER" id="PTHR12287">
    <property type="entry name" value="EPIDERMAL GROWTH FACTOR RECEPTOR KINASE SUBSTRATE EPS8-RELATED PROTEIN"/>
    <property type="match status" value="1"/>
</dbReference>
<sequence length="564" mass="63706">MDDGIKIPSAKVVYEQRKTYSTSSNIQEETSQYQVEHLTTMVMDKKVGVASIEDGMTKLKHLENNGKIWIQDMLLQVDNSAVYLIDLECKEELNKYPMGLIQVCTSFMEEPPYVSVLALVCWNEQQRKNNLHLFHCEIIKADLIRSDIESAIIDRLCGNVKKRPETLRKNAEKLNHVESSGKSENNEKMVQEIAAACKQPGIEDMNIPQLPGTPSQSEKKSRIAAWTASVANREFDLTSGSSMEAEDNQDIDARKRERDMDILTQLMEEMKIFVSKLDKDADVDATATIYCAVVELTTLGPNRQLDIRTDTGPAANSDLPSQEEFFDIFQKSKLALTLVAHQKNQLQNPSAEELLHSIFASLHKLVKKTGGPELASSVISPLLTEETRDLLEDHVTEAERLLWVSLGNAWKASREEWPQDQAVQEYTPKFKNGWEPPALLADEDDCSELCCPSDSVSVVEQKRQQQKQQKSTKESPEDEISLDSNKCDDDPGVQEVKVLAIALNRFASRNKTELSIQKNDIVLVNDHSKKWWKVTKQDGKKGFVPHNIMEIIESPDEMQEALFA</sequence>
<dbReference type="Gene3D" id="2.30.30.40">
    <property type="entry name" value="SH3 Domains"/>
    <property type="match status" value="1"/>
</dbReference>
<reference evidence="7" key="1">
    <citation type="submission" date="2025-08" db="UniProtKB">
        <authorList>
            <consortium name="RefSeq"/>
        </authorList>
    </citation>
    <scope>IDENTIFICATION</scope>
    <source>
        <tissue evidence="7">Sperm</tissue>
    </source>
</reference>
<dbReference type="GO" id="GO:0007266">
    <property type="term" value="P:Rho protein signal transduction"/>
    <property type="evidence" value="ECO:0007669"/>
    <property type="project" value="TreeGrafter"/>
</dbReference>
<dbReference type="RefSeq" id="XP_032804645.1">
    <property type="nucleotide sequence ID" value="XM_032948754.1"/>
</dbReference>
<dbReference type="Pfam" id="PF22975">
    <property type="entry name" value="EPS8_2nd"/>
    <property type="match status" value="1"/>
</dbReference>
<dbReference type="InterPro" id="IPR013625">
    <property type="entry name" value="PTB"/>
</dbReference>
<dbReference type="InterPro" id="IPR006020">
    <property type="entry name" value="PTB/PI_dom"/>
</dbReference>
<accession>A0AAJ7STR5</accession>
<evidence type="ECO:0000313" key="6">
    <source>
        <dbReference type="Proteomes" id="UP001318040"/>
    </source>
</evidence>
<dbReference type="InterPro" id="IPR001452">
    <property type="entry name" value="SH3_domain"/>
</dbReference>
<gene>
    <name evidence="7" type="primary">LOC116939847</name>
</gene>
<keyword evidence="2 3" id="KW-0728">SH3 domain</keyword>
<dbReference type="InterPro" id="IPR055093">
    <property type="entry name" value="EPS8_2nd"/>
</dbReference>
<dbReference type="GO" id="GO:0035023">
    <property type="term" value="P:regulation of Rho protein signal transduction"/>
    <property type="evidence" value="ECO:0007669"/>
    <property type="project" value="TreeGrafter"/>
</dbReference>
<dbReference type="Pfam" id="PF08416">
    <property type="entry name" value="PTB"/>
    <property type="match status" value="1"/>
</dbReference>
<dbReference type="PROSITE" id="PS50002">
    <property type="entry name" value="SH3"/>
    <property type="match status" value="1"/>
</dbReference>
<evidence type="ECO:0000256" key="2">
    <source>
        <dbReference type="ARBA" id="ARBA00022443"/>
    </source>
</evidence>
<dbReference type="AlphaFoldDB" id="A0AAJ7STR5"/>
<feature type="region of interest" description="Disordered" evidence="4">
    <location>
        <begin position="461"/>
        <end position="488"/>
    </location>
</feature>
<dbReference type="CDD" id="cd01210">
    <property type="entry name" value="PTB_EPS8"/>
    <property type="match status" value="1"/>
</dbReference>
<dbReference type="InterPro" id="IPR039801">
    <property type="entry name" value="EPS8-like"/>
</dbReference>
<dbReference type="KEGG" id="pmrn:116939847"/>
<proteinExistence type="inferred from homology"/>